<evidence type="ECO:0000313" key="1">
    <source>
        <dbReference type="EMBL" id="QZP37055.1"/>
    </source>
</evidence>
<protein>
    <submittedName>
        <fullName evidence="1">Uncharacterized protein</fullName>
    </submittedName>
</protein>
<keyword evidence="2" id="KW-1185">Reference proteome</keyword>
<gene>
    <name evidence="1" type="ORF">K6T50_12245</name>
</gene>
<sequence>MSDDGIDVRVVTLTDEQIEALANRDLAIVKTDDRALGLIHADRAEEAREATEQLAQARDADYVVTEVGERV</sequence>
<dbReference type="KEGG" id="hmp:K6T50_12245"/>
<dbReference type="Proteomes" id="UP000826254">
    <property type="component" value="Chromosome"/>
</dbReference>
<dbReference type="GeneID" id="67178925"/>
<name>A0A8T8WB51_9EURY</name>
<accession>A0A8T8WB51</accession>
<reference evidence="1 2" key="1">
    <citation type="journal article" date="2021" name="Int. J. Syst. Evol. Microbiol.">
        <title>Halobaculum halophilum sp. nov. and Halobaculum salinum sp. nov., isolated from salt lake and saline soil.</title>
        <authorList>
            <person name="Cui H.L."/>
            <person name="Shi X.W."/>
            <person name="Yin X.M."/>
            <person name="Yang X.Y."/>
            <person name="Hou J."/>
            <person name="Zhu L."/>
        </authorList>
    </citation>
    <scope>NUCLEOTIDE SEQUENCE [LARGE SCALE GENOMIC DNA]</scope>
    <source>
        <strain evidence="1 2">NBRC 109044</strain>
    </source>
</reference>
<proteinExistence type="predicted"/>
<organism evidence="1 2">
    <name type="scientific">Halobaculum magnesiiphilum</name>
    <dbReference type="NCBI Taxonomy" id="1017351"/>
    <lineage>
        <taxon>Archaea</taxon>
        <taxon>Methanobacteriati</taxon>
        <taxon>Methanobacteriota</taxon>
        <taxon>Stenosarchaea group</taxon>
        <taxon>Halobacteria</taxon>
        <taxon>Halobacteriales</taxon>
        <taxon>Haloferacaceae</taxon>
        <taxon>Halobaculum</taxon>
    </lineage>
</organism>
<dbReference type="RefSeq" id="WP_222606870.1">
    <property type="nucleotide sequence ID" value="NZ_CP081958.1"/>
</dbReference>
<evidence type="ECO:0000313" key="2">
    <source>
        <dbReference type="Proteomes" id="UP000826254"/>
    </source>
</evidence>
<dbReference type="EMBL" id="CP081958">
    <property type="protein sequence ID" value="QZP37055.1"/>
    <property type="molecule type" value="Genomic_DNA"/>
</dbReference>
<dbReference type="AlphaFoldDB" id="A0A8T8WB51"/>